<comment type="caution">
    <text evidence="1">The sequence shown here is derived from an EMBL/GenBank/DDBJ whole genome shotgun (WGS) entry which is preliminary data.</text>
</comment>
<keyword evidence="2" id="KW-1185">Reference proteome</keyword>
<organism evidence="1 2">
    <name type="scientific">Oedothorax gibbosus</name>
    <dbReference type="NCBI Taxonomy" id="931172"/>
    <lineage>
        <taxon>Eukaryota</taxon>
        <taxon>Metazoa</taxon>
        <taxon>Ecdysozoa</taxon>
        <taxon>Arthropoda</taxon>
        <taxon>Chelicerata</taxon>
        <taxon>Arachnida</taxon>
        <taxon>Araneae</taxon>
        <taxon>Araneomorphae</taxon>
        <taxon>Entelegynae</taxon>
        <taxon>Araneoidea</taxon>
        <taxon>Linyphiidae</taxon>
        <taxon>Erigoninae</taxon>
        <taxon>Oedothorax</taxon>
    </lineage>
</organism>
<protein>
    <submittedName>
        <fullName evidence="1">Uncharacterized protein</fullName>
    </submittedName>
</protein>
<accession>A0AAV6VZR7</accession>
<sequence>MQSSGHSFSGGKTSSSCIFPFIPPDTTFHCSNFVNQLEARDADEKKPTAKMLGMRGCRWIEKREKLVPVRKEGRKRHFILAIDPHLGSDSILRGSKNGIGTSKF</sequence>
<evidence type="ECO:0000313" key="1">
    <source>
        <dbReference type="EMBL" id="KAG8201136.1"/>
    </source>
</evidence>
<proteinExistence type="predicted"/>
<dbReference type="Proteomes" id="UP000827092">
    <property type="component" value="Unassembled WGS sequence"/>
</dbReference>
<dbReference type="EMBL" id="JAFNEN010000008">
    <property type="protein sequence ID" value="KAG8201136.1"/>
    <property type="molecule type" value="Genomic_DNA"/>
</dbReference>
<dbReference type="AlphaFoldDB" id="A0AAV6VZR7"/>
<evidence type="ECO:0000313" key="2">
    <source>
        <dbReference type="Proteomes" id="UP000827092"/>
    </source>
</evidence>
<gene>
    <name evidence="1" type="ORF">JTE90_028801</name>
</gene>
<name>A0AAV6VZR7_9ARAC</name>
<reference evidence="1 2" key="1">
    <citation type="journal article" date="2022" name="Nat. Ecol. Evol.">
        <title>A masculinizing supergene underlies an exaggerated male reproductive morph in a spider.</title>
        <authorList>
            <person name="Hendrickx F."/>
            <person name="De Corte Z."/>
            <person name="Sonet G."/>
            <person name="Van Belleghem S.M."/>
            <person name="Kostlbacher S."/>
            <person name="Vangestel C."/>
        </authorList>
    </citation>
    <scope>NUCLEOTIDE SEQUENCE [LARGE SCALE GENOMIC DNA]</scope>
    <source>
        <strain evidence="1">W744_W776</strain>
    </source>
</reference>